<reference evidence="1" key="1">
    <citation type="submission" date="2015-12" db="EMBL/GenBank/DDBJ databases">
        <title>Update maize B73 reference genome by single molecule sequencing technologies.</title>
        <authorList>
            <consortium name="Maize Genome Sequencing Project"/>
            <person name="Ware D."/>
        </authorList>
    </citation>
    <scope>NUCLEOTIDE SEQUENCE</scope>
    <source>
        <tissue evidence="1">Seedling</tissue>
    </source>
</reference>
<evidence type="ECO:0000313" key="1">
    <source>
        <dbReference type="EMBL" id="AQK57016.1"/>
    </source>
</evidence>
<accession>A0A1D6QGJ5</accession>
<gene>
    <name evidence="1" type="ORF">ZEAMMB73_Zm00001d052346</name>
</gene>
<organism evidence="1">
    <name type="scientific">Zea mays</name>
    <name type="common">Maize</name>
    <dbReference type="NCBI Taxonomy" id="4577"/>
    <lineage>
        <taxon>Eukaryota</taxon>
        <taxon>Viridiplantae</taxon>
        <taxon>Streptophyta</taxon>
        <taxon>Embryophyta</taxon>
        <taxon>Tracheophyta</taxon>
        <taxon>Spermatophyta</taxon>
        <taxon>Magnoliopsida</taxon>
        <taxon>Liliopsida</taxon>
        <taxon>Poales</taxon>
        <taxon>Poaceae</taxon>
        <taxon>PACMAD clade</taxon>
        <taxon>Panicoideae</taxon>
        <taxon>Andropogonodae</taxon>
        <taxon>Andropogoneae</taxon>
        <taxon>Tripsacinae</taxon>
        <taxon>Zea</taxon>
    </lineage>
</organism>
<dbReference type="AlphaFoldDB" id="A0A1D6QGJ5"/>
<sequence>MMFYRPLVFLRHRATRAWKESARAVHPTTRVTFCAISSVTLKSQIPTMRCRIWSWTGPLRLYLHMVIEPPAAYSSYFLPYFF</sequence>
<name>A0A1D6QGJ5_MAIZE</name>
<dbReference type="EMBL" id="CM000780">
    <property type="protein sequence ID" value="AQK57016.1"/>
    <property type="molecule type" value="Genomic_DNA"/>
</dbReference>
<protein>
    <submittedName>
        <fullName evidence="1">PAP/OAS1 substrate-binding domain superfamily</fullName>
    </submittedName>
</protein>
<proteinExistence type="predicted"/>